<dbReference type="Gene3D" id="1.10.150.240">
    <property type="entry name" value="Putative phosphatase, domain 2"/>
    <property type="match status" value="1"/>
</dbReference>
<evidence type="ECO:0000313" key="1">
    <source>
        <dbReference type="EMBL" id="QEA40161.1"/>
    </source>
</evidence>
<dbReference type="AlphaFoldDB" id="A0A5B8SUX5"/>
<dbReference type="InterPro" id="IPR041492">
    <property type="entry name" value="HAD_2"/>
</dbReference>
<dbReference type="Proteomes" id="UP000321272">
    <property type="component" value="Chromosome"/>
</dbReference>
<keyword evidence="1" id="KW-0378">Hydrolase</keyword>
<dbReference type="Pfam" id="PF13419">
    <property type="entry name" value="HAD_2"/>
    <property type="match status" value="1"/>
</dbReference>
<gene>
    <name evidence="1" type="ORF">FGL86_14455</name>
</gene>
<dbReference type="SFLD" id="SFLDS00003">
    <property type="entry name" value="Haloacid_Dehalogenase"/>
    <property type="match status" value="1"/>
</dbReference>
<evidence type="ECO:0000313" key="2">
    <source>
        <dbReference type="Proteomes" id="UP000321272"/>
    </source>
</evidence>
<dbReference type="SFLD" id="SFLDG01129">
    <property type="entry name" value="C1.5:_HAD__Beta-PGM__Phosphata"/>
    <property type="match status" value="1"/>
</dbReference>
<dbReference type="PANTHER" id="PTHR43434">
    <property type="entry name" value="PHOSPHOGLYCOLATE PHOSPHATASE"/>
    <property type="match status" value="1"/>
</dbReference>
<dbReference type="RefSeq" id="WP_147185244.1">
    <property type="nucleotide sequence ID" value="NZ_CP042382.1"/>
</dbReference>
<proteinExistence type="predicted"/>
<dbReference type="InterPro" id="IPR006439">
    <property type="entry name" value="HAD-SF_hydro_IA"/>
</dbReference>
<dbReference type="SUPFAM" id="SSF56784">
    <property type="entry name" value="HAD-like"/>
    <property type="match status" value="1"/>
</dbReference>
<reference evidence="1 2" key="1">
    <citation type="submission" date="2019-06" db="EMBL/GenBank/DDBJ databases">
        <title>Genome analyses of bacteria isolated from kimchi.</title>
        <authorList>
            <person name="Lee S."/>
            <person name="Ahn S."/>
            <person name="Roh S."/>
        </authorList>
    </citation>
    <scope>NUCLEOTIDE SEQUENCE [LARGE SCALE GENOMIC DNA]</scope>
    <source>
        <strain evidence="1 2">CBA4606</strain>
    </source>
</reference>
<dbReference type="NCBIfam" id="TIGR01549">
    <property type="entry name" value="HAD-SF-IA-v1"/>
    <property type="match status" value="1"/>
</dbReference>
<name>A0A5B8SUX5_9GAMM</name>
<dbReference type="PANTHER" id="PTHR43434:SF24">
    <property type="entry name" value="HYDROLASE-RELATED"/>
    <property type="match status" value="1"/>
</dbReference>
<protein>
    <submittedName>
        <fullName evidence="1">HAD-IA family hydrolase</fullName>
    </submittedName>
</protein>
<dbReference type="KEGG" id="paur:FGL86_14455"/>
<dbReference type="EMBL" id="CP042382">
    <property type="protein sequence ID" value="QEA40161.1"/>
    <property type="molecule type" value="Genomic_DNA"/>
</dbReference>
<organism evidence="1 2">
    <name type="scientific">Pistricoccus aurantiacus</name>
    <dbReference type="NCBI Taxonomy" id="1883414"/>
    <lineage>
        <taxon>Bacteria</taxon>
        <taxon>Pseudomonadati</taxon>
        <taxon>Pseudomonadota</taxon>
        <taxon>Gammaproteobacteria</taxon>
        <taxon>Oceanospirillales</taxon>
        <taxon>Halomonadaceae</taxon>
        <taxon>Pistricoccus</taxon>
    </lineage>
</organism>
<keyword evidence="2" id="KW-1185">Reference proteome</keyword>
<dbReference type="InterPro" id="IPR023214">
    <property type="entry name" value="HAD_sf"/>
</dbReference>
<accession>A0A5B8SUX5</accession>
<dbReference type="Gene3D" id="3.40.50.1000">
    <property type="entry name" value="HAD superfamily/HAD-like"/>
    <property type="match status" value="1"/>
</dbReference>
<dbReference type="GO" id="GO:0006281">
    <property type="term" value="P:DNA repair"/>
    <property type="evidence" value="ECO:0007669"/>
    <property type="project" value="TreeGrafter"/>
</dbReference>
<sequence length="231" mass="25796">MRYRLVIFDWDGTLMDSEARIVACMQGAARDTGLPFLEKESVRDIIGLGLPEAIERLYPGVAPAQAEQLRQRYAARYIEAERVPSLFFPGVEAGITRLRRNPTTRLAVATGKSRRGLNRAFTYLDSGSWFHASRTADETRSKPHPLMLEELLRETGVGVEDAVMVGDTEYDLEMARALGMDRIAVSYGVHAPSRLAASAPVYTAADFFQLIDWLHDSAEVMMNKDESINAR</sequence>
<dbReference type="InterPro" id="IPR023198">
    <property type="entry name" value="PGP-like_dom2"/>
</dbReference>
<dbReference type="GO" id="GO:0005829">
    <property type="term" value="C:cytosol"/>
    <property type="evidence" value="ECO:0007669"/>
    <property type="project" value="TreeGrafter"/>
</dbReference>
<dbReference type="GO" id="GO:0008967">
    <property type="term" value="F:phosphoglycolate phosphatase activity"/>
    <property type="evidence" value="ECO:0007669"/>
    <property type="project" value="TreeGrafter"/>
</dbReference>
<dbReference type="OrthoDB" id="9782449at2"/>
<dbReference type="InterPro" id="IPR050155">
    <property type="entry name" value="HAD-like_hydrolase_sf"/>
</dbReference>
<dbReference type="InterPro" id="IPR036412">
    <property type="entry name" value="HAD-like_sf"/>
</dbReference>